<protein>
    <submittedName>
        <fullName evidence="1">Uncharacterized protein</fullName>
    </submittedName>
</protein>
<evidence type="ECO:0000313" key="1">
    <source>
        <dbReference type="EMBL" id="SDS91101.1"/>
    </source>
</evidence>
<sequence length="87" mass="10080">MEHLRTIFLIVEQGRFLGHHEVFGRRVMSPLDNEPGLEPLAEARSRDDSFAALMPPEKRKPQRLSRVETGAQSFQMFRVVQKYILAD</sequence>
<keyword evidence="2" id="KW-1185">Reference proteome</keyword>
<evidence type="ECO:0000313" key="2">
    <source>
        <dbReference type="Proteomes" id="UP000183126"/>
    </source>
</evidence>
<name>A0ABY0UMI0_9PSED</name>
<gene>
    <name evidence="1" type="ORF">SAMN04490205_4060</name>
</gene>
<organism evidence="1 2">
    <name type="scientific">Pseudomonas trivialis</name>
    <dbReference type="NCBI Taxonomy" id="200450"/>
    <lineage>
        <taxon>Bacteria</taxon>
        <taxon>Pseudomonadati</taxon>
        <taxon>Pseudomonadota</taxon>
        <taxon>Gammaproteobacteria</taxon>
        <taxon>Pseudomonadales</taxon>
        <taxon>Pseudomonadaceae</taxon>
        <taxon>Pseudomonas</taxon>
    </lineage>
</organism>
<reference evidence="1 2" key="1">
    <citation type="submission" date="2016-10" db="EMBL/GenBank/DDBJ databases">
        <authorList>
            <person name="Varghese N."/>
            <person name="Submissions S."/>
        </authorList>
    </citation>
    <scope>NUCLEOTIDE SEQUENCE [LARGE SCALE GENOMIC DNA]</scope>
    <source>
        <strain evidence="1 2">BS3111</strain>
    </source>
</reference>
<proteinExistence type="predicted"/>
<dbReference type="EMBL" id="LT629760">
    <property type="protein sequence ID" value="SDS91101.1"/>
    <property type="molecule type" value="Genomic_DNA"/>
</dbReference>
<dbReference type="Proteomes" id="UP000183126">
    <property type="component" value="Chromosome I"/>
</dbReference>
<accession>A0ABY0UMI0</accession>